<comment type="subcellular location">
    <subcellularLocation>
        <location evidence="1">Cell membrane</location>
    </subcellularLocation>
</comment>
<comment type="similarity">
    <text evidence="2">Belongs to the CD36 family.</text>
</comment>
<dbReference type="GO" id="GO:0005886">
    <property type="term" value="C:plasma membrane"/>
    <property type="evidence" value="ECO:0007669"/>
    <property type="project" value="UniProtKB-SubCell"/>
</dbReference>
<evidence type="ECO:0000256" key="2">
    <source>
        <dbReference type="ARBA" id="ARBA00010532"/>
    </source>
</evidence>
<accession>A0AAW1L2K1</accession>
<dbReference type="GO" id="GO:0005737">
    <property type="term" value="C:cytoplasm"/>
    <property type="evidence" value="ECO:0007669"/>
    <property type="project" value="TreeGrafter"/>
</dbReference>
<feature type="region of interest" description="Disordered" evidence="8">
    <location>
        <begin position="338"/>
        <end position="369"/>
    </location>
</feature>
<evidence type="ECO:0000256" key="8">
    <source>
        <dbReference type="SAM" id="MobiDB-lite"/>
    </source>
</evidence>
<comment type="caution">
    <text evidence="10">The sequence shown here is derived from an EMBL/GenBank/DDBJ whole genome shotgun (WGS) entry which is preliminary data.</text>
</comment>
<dbReference type="InterPro" id="IPR002159">
    <property type="entry name" value="CD36_fam"/>
</dbReference>
<evidence type="ECO:0000256" key="3">
    <source>
        <dbReference type="ARBA" id="ARBA00022475"/>
    </source>
</evidence>
<dbReference type="Proteomes" id="UP001458880">
    <property type="component" value="Unassembled WGS sequence"/>
</dbReference>
<evidence type="ECO:0000256" key="5">
    <source>
        <dbReference type="ARBA" id="ARBA00022989"/>
    </source>
</evidence>
<organism evidence="10 11">
    <name type="scientific">Popillia japonica</name>
    <name type="common">Japanese beetle</name>
    <dbReference type="NCBI Taxonomy" id="7064"/>
    <lineage>
        <taxon>Eukaryota</taxon>
        <taxon>Metazoa</taxon>
        <taxon>Ecdysozoa</taxon>
        <taxon>Arthropoda</taxon>
        <taxon>Hexapoda</taxon>
        <taxon>Insecta</taxon>
        <taxon>Pterygota</taxon>
        <taxon>Neoptera</taxon>
        <taxon>Endopterygota</taxon>
        <taxon>Coleoptera</taxon>
        <taxon>Polyphaga</taxon>
        <taxon>Scarabaeiformia</taxon>
        <taxon>Scarabaeidae</taxon>
        <taxon>Rutelinae</taxon>
        <taxon>Popillia</taxon>
    </lineage>
</organism>
<dbReference type="PANTHER" id="PTHR11923:SF93">
    <property type="entry name" value="GH07959P-RELATED"/>
    <property type="match status" value="1"/>
</dbReference>
<evidence type="ECO:0000256" key="1">
    <source>
        <dbReference type="ARBA" id="ARBA00004236"/>
    </source>
</evidence>
<protein>
    <submittedName>
        <fullName evidence="10">CD36 family</fullName>
    </submittedName>
</protein>
<reference evidence="10 11" key="1">
    <citation type="journal article" date="2024" name="BMC Genomics">
        <title>De novo assembly and annotation of Popillia japonica's genome with initial clues to its potential as an invasive pest.</title>
        <authorList>
            <person name="Cucini C."/>
            <person name="Boschi S."/>
            <person name="Funari R."/>
            <person name="Cardaioli E."/>
            <person name="Iannotti N."/>
            <person name="Marturano G."/>
            <person name="Paoli F."/>
            <person name="Bruttini M."/>
            <person name="Carapelli A."/>
            <person name="Frati F."/>
            <person name="Nardi F."/>
        </authorList>
    </citation>
    <scope>NUCLEOTIDE SEQUENCE [LARGE SCALE GENOMIC DNA]</scope>
    <source>
        <strain evidence="10">DMR45628</strain>
    </source>
</reference>
<feature type="compositionally biased region" description="Basic and acidic residues" evidence="8">
    <location>
        <begin position="344"/>
        <end position="355"/>
    </location>
</feature>
<dbReference type="EMBL" id="JASPKY010000179">
    <property type="protein sequence ID" value="KAK9727393.1"/>
    <property type="molecule type" value="Genomic_DNA"/>
</dbReference>
<evidence type="ECO:0000256" key="6">
    <source>
        <dbReference type="ARBA" id="ARBA00023136"/>
    </source>
</evidence>
<keyword evidence="4 9" id="KW-0812">Transmembrane</keyword>
<dbReference type="AlphaFoldDB" id="A0AAW1L2K1"/>
<feature type="transmembrane region" description="Helical" evidence="9">
    <location>
        <begin position="306"/>
        <end position="327"/>
    </location>
</feature>
<proteinExistence type="inferred from homology"/>
<dbReference type="PRINTS" id="PR01609">
    <property type="entry name" value="CD36FAMILY"/>
</dbReference>
<evidence type="ECO:0000256" key="4">
    <source>
        <dbReference type="ARBA" id="ARBA00022692"/>
    </source>
</evidence>
<keyword evidence="6 9" id="KW-0472">Membrane</keyword>
<evidence type="ECO:0000313" key="11">
    <source>
        <dbReference type="Proteomes" id="UP001458880"/>
    </source>
</evidence>
<evidence type="ECO:0000256" key="7">
    <source>
        <dbReference type="ARBA" id="ARBA00023180"/>
    </source>
</evidence>
<evidence type="ECO:0000256" key="9">
    <source>
        <dbReference type="SAM" id="Phobius"/>
    </source>
</evidence>
<keyword evidence="7" id="KW-0325">Glycoprotein</keyword>
<keyword evidence="11" id="KW-1185">Reference proteome</keyword>
<dbReference type="GO" id="GO:0005044">
    <property type="term" value="F:scavenger receptor activity"/>
    <property type="evidence" value="ECO:0007669"/>
    <property type="project" value="TreeGrafter"/>
</dbReference>
<dbReference type="Pfam" id="PF01130">
    <property type="entry name" value="CD36"/>
    <property type="match status" value="1"/>
</dbReference>
<dbReference type="PANTHER" id="PTHR11923">
    <property type="entry name" value="SCAVENGER RECEPTOR CLASS B TYPE-1 SR-B1"/>
    <property type="match status" value="1"/>
</dbReference>
<evidence type="ECO:0000313" key="10">
    <source>
        <dbReference type="EMBL" id="KAK9727393.1"/>
    </source>
</evidence>
<sequence>MIDKRVASNILENWSYVVKKGFDISISALSTKLWKETTVDELLFSGYEDTLINLARSMPQLKNLPIPDYDRFGWFYKRNGSYDFDGTFNMVYSGPNFGKTKEWQYNDYMSYYDKRGECNTVRGSAGEFFSPKRERDEIGFFSPDICRYVPLTYVNDEDIDGTTGYKYIFGDSFLDNGTKVPENRCYCGDYCSPYGALNISTCKHNAPGFVSQPHFYDADPYYLDQIGGLNPTKKKHQMFMVIEPETGIPLHVEARLQLSLLVKPIKSISILENIPTFHFPVIWFQQTAKISPSLHLLLKILLHAQLILRSIGGVMAIVGIPWIMFLLHEPFARMCRKPRKKSRRESDFSVKDSKDSANPLMKLEVHKGR</sequence>
<keyword evidence="5 9" id="KW-1133">Transmembrane helix</keyword>
<name>A0AAW1L2K1_POPJA</name>
<keyword evidence="3" id="KW-1003">Cell membrane</keyword>
<gene>
    <name evidence="10" type="ORF">QE152_g19193</name>
</gene>